<reference evidence="4" key="3">
    <citation type="submission" date="2014-06" db="EMBL/GenBank/DDBJ databases">
        <authorList>
            <person name="Berkman P.J."/>
        </authorList>
    </citation>
    <scope>NUCLEOTIDE SEQUENCE [LARGE SCALE GENOMIC DNA]</scope>
</reference>
<organism evidence="2 4">
    <name type="scientific">Sporisorium scitamineum</name>
    <dbReference type="NCBI Taxonomy" id="49012"/>
    <lineage>
        <taxon>Eukaryota</taxon>
        <taxon>Fungi</taxon>
        <taxon>Dikarya</taxon>
        <taxon>Basidiomycota</taxon>
        <taxon>Ustilaginomycotina</taxon>
        <taxon>Ustilaginomycetes</taxon>
        <taxon>Ustilaginales</taxon>
        <taxon>Ustilaginaceae</taxon>
        <taxon>Sporisorium</taxon>
    </lineage>
</organism>
<feature type="compositionally biased region" description="Gly residues" evidence="1">
    <location>
        <begin position="322"/>
        <end position="331"/>
    </location>
</feature>
<feature type="compositionally biased region" description="Basic and acidic residues" evidence="1">
    <location>
        <begin position="421"/>
        <end position="431"/>
    </location>
</feature>
<feature type="compositionally biased region" description="Polar residues" evidence="1">
    <location>
        <begin position="235"/>
        <end position="265"/>
    </location>
</feature>
<feature type="compositionally biased region" description="Low complexity" evidence="1">
    <location>
        <begin position="203"/>
        <end position="226"/>
    </location>
</feature>
<name>A0A0F7RZ15_9BASI</name>
<dbReference type="OrthoDB" id="3366002at2759"/>
<accession>A0A0F7RZ15</accession>
<feature type="region of interest" description="Disordered" evidence="1">
    <location>
        <begin position="507"/>
        <end position="543"/>
    </location>
</feature>
<dbReference type="EMBL" id="LK056664">
    <property type="protein sequence ID" value="CDU24009.1"/>
    <property type="molecule type" value="Genomic_DNA"/>
</dbReference>
<proteinExistence type="predicted"/>
<feature type="compositionally biased region" description="Polar residues" evidence="1">
    <location>
        <begin position="89"/>
        <end position="116"/>
    </location>
</feature>
<sequence length="620" mass="63153">MSTQAGAGATSPSQPHGRPKKNSIGSWFSKKFGRRPSEAALGTNDLPSNGRSAAGTGGTVPMRKGAARENDRSKTATLPNINGGGAQRASVTGQQPQFEPTFTSNQAHGLANTLTVPANDGPAHGRLTPPPQLDGIPTQEPLGAIDLPRSPRPDTGSVLPEQSSDALSPSTVTYDKPLEPVRPSAADTAALADTDLEQTSNQPTGTGAAAAIPSAIISSAPTTTASVNDPDTDNDSSLTGHDSIGNRTMDTSKSRASTKPTTLMSLDTREPTVLPTTHIAQPRQSGGDDSFGNSARLSTGPREGSSIHFAPHDSVSRSGSGQIVGGSGAGEGVSTFINVPTHSRPHPNNNPHPSAIPADNASILTLASSTAGMSLGGASRSHHHAPSLGGARSIGGSLMGDRRNSSDTSASLKALPPLSRRGSDSSSRTRDSFLASSTGQTSHQAMYAPSGMYAAPGAPLDRVSLHRTPSQKTVATQLSAPLSTSASNAPLNAYAKSEYTANGSQLHLAGSQPSHVTAEPETGGEVASAASEAGHSIQTSEKSLEATGGAGLVDSQLTTQAHPSNGLLKAQASSLAATEHDETLHTATQRTEQVVEGPGSGIEGIKKEEPFDVPSRPPVT</sequence>
<evidence type="ECO:0000313" key="2">
    <source>
        <dbReference type="EMBL" id="CDS02256.1"/>
    </source>
</evidence>
<reference evidence="2" key="1">
    <citation type="submission" date="2014-06" db="EMBL/GenBank/DDBJ databases">
        <authorList>
            <person name="Berkman J.Paul."/>
        </authorList>
    </citation>
    <scope>NUCLEOTIDE SEQUENCE [LARGE SCALE GENOMIC DNA]</scope>
</reference>
<feature type="region of interest" description="Disordered" evidence="1">
    <location>
        <begin position="374"/>
        <end position="443"/>
    </location>
</feature>
<dbReference type="EMBL" id="CCFA01005201">
    <property type="protein sequence ID" value="CDS02256.1"/>
    <property type="molecule type" value="Genomic_DNA"/>
</dbReference>
<evidence type="ECO:0000313" key="3">
    <source>
        <dbReference type="EMBL" id="CDU24009.1"/>
    </source>
</evidence>
<feature type="compositionally biased region" description="Polar residues" evidence="1">
    <location>
        <begin position="1"/>
        <end position="14"/>
    </location>
</feature>
<protein>
    <submittedName>
        <fullName evidence="2">Uncharacterized protein</fullName>
    </submittedName>
</protein>
<feature type="compositionally biased region" description="Low complexity" evidence="1">
    <location>
        <begin position="521"/>
        <end position="536"/>
    </location>
</feature>
<dbReference type="Proteomes" id="UP000242770">
    <property type="component" value="Unassembled WGS sequence"/>
</dbReference>
<evidence type="ECO:0000256" key="1">
    <source>
        <dbReference type="SAM" id="MobiDB-lite"/>
    </source>
</evidence>
<keyword evidence="4" id="KW-1185">Reference proteome</keyword>
<feature type="compositionally biased region" description="Polar residues" evidence="1">
    <location>
        <begin position="434"/>
        <end position="443"/>
    </location>
</feature>
<feature type="region of interest" description="Disordered" evidence="1">
    <location>
        <begin position="569"/>
        <end position="620"/>
    </location>
</feature>
<gene>
    <name evidence="2" type="primary">SSCI85620.1</name>
    <name evidence="3" type="ORF">SPSC_02638</name>
</gene>
<feature type="region of interest" description="Disordered" evidence="1">
    <location>
        <begin position="1"/>
        <end position="358"/>
    </location>
</feature>
<dbReference type="AlphaFoldDB" id="A0A0F7RZ15"/>
<reference evidence="3" key="2">
    <citation type="submission" date="2014-06" db="EMBL/GenBank/DDBJ databases">
        <authorList>
            <person name="Ju J."/>
            <person name="Zhang J."/>
        </authorList>
    </citation>
    <scope>NUCLEOTIDE SEQUENCE</scope>
    <source>
        <strain evidence="3">SscI8</strain>
    </source>
</reference>
<feature type="compositionally biased region" description="Polar residues" evidence="1">
    <location>
        <begin position="274"/>
        <end position="284"/>
    </location>
</feature>
<feature type="compositionally biased region" description="Polar residues" evidence="1">
    <location>
        <begin position="160"/>
        <end position="173"/>
    </location>
</feature>
<evidence type="ECO:0000313" key="4">
    <source>
        <dbReference type="Proteomes" id="UP000242770"/>
    </source>
</evidence>